<dbReference type="AlphaFoldDB" id="A0A0C3DF51"/>
<evidence type="ECO:0000313" key="2">
    <source>
        <dbReference type="Proteomes" id="UP000053989"/>
    </source>
</evidence>
<dbReference type="Gene3D" id="1.20.1280.50">
    <property type="match status" value="1"/>
</dbReference>
<gene>
    <name evidence="1" type="ORF">SCLCIDRAFT_27443</name>
</gene>
<organism evidence="1 2">
    <name type="scientific">Scleroderma citrinum Foug A</name>
    <dbReference type="NCBI Taxonomy" id="1036808"/>
    <lineage>
        <taxon>Eukaryota</taxon>
        <taxon>Fungi</taxon>
        <taxon>Dikarya</taxon>
        <taxon>Basidiomycota</taxon>
        <taxon>Agaricomycotina</taxon>
        <taxon>Agaricomycetes</taxon>
        <taxon>Agaricomycetidae</taxon>
        <taxon>Boletales</taxon>
        <taxon>Sclerodermatineae</taxon>
        <taxon>Sclerodermataceae</taxon>
        <taxon>Scleroderma</taxon>
    </lineage>
</organism>
<accession>A0A0C3DF51</accession>
<dbReference type="HOGENOM" id="CLU_023752_1_0_1"/>
<dbReference type="Proteomes" id="UP000053989">
    <property type="component" value="Unassembled WGS sequence"/>
</dbReference>
<protein>
    <submittedName>
        <fullName evidence="1">Uncharacterized protein</fullName>
    </submittedName>
</protein>
<dbReference type="EMBL" id="KN822075">
    <property type="protein sequence ID" value="KIM59340.1"/>
    <property type="molecule type" value="Genomic_DNA"/>
</dbReference>
<dbReference type="Gene3D" id="3.80.10.10">
    <property type="entry name" value="Ribonuclease Inhibitor"/>
    <property type="match status" value="1"/>
</dbReference>
<dbReference type="OrthoDB" id="3365698at2759"/>
<dbReference type="InParanoid" id="A0A0C3DF51"/>
<reference evidence="1 2" key="1">
    <citation type="submission" date="2014-04" db="EMBL/GenBank/DDBJ databases">
        <authorList>
            <consortium name="DOE Joint Genome Institute"/>
            <person name="Kuo A."/>
            <person name="Kohler A."/>
            <person name="Nagy L.G."/>
            <person name="Floudas D."/>
            <person name="Copeland A."/>
            <person name="Barry K.W."/>
            <person name="Cichocki N."/>
            <person name="Veneault-Fourrey C."/>
            <person name="LaButti K."/>
            <person name="Lindquist E.A."/>
            <person name="Lipzen A."/>
            <person name="Lundell T."/>
            <person name="Morin E."/>
            <person name="Murat C."/>
            <person name="Sun H."/>
            <person name="Tunlid A."/>
            <person name="Henrissat B."/>
            <person name="Grigoriev I.V."/>
            <person name="Hibbett D.S."/>
            <person name="Martin F."/>
            <person name="Nordberg H.P."/>
            <person name="Cantor M.N."/>
            <person name="Hua S.X."/>
        </authorList>
    </citation>
    <scope>NUCLEOTIDE SEQUENCE [LARGE SCALE GENOMIC DNA]</scope>
    <source>
        <strain evidence="1 2">Foug A</strain>
    </source>
</reference>
<sequence>MGELTEACVELARLEKQEQEVIEQLYNVRTAIRAQRTKLDELIRGIHAPIDRLPNELLLRIFELSIHASILAFPSCDVHRHRKRDLAGVSRHWRDLILHFPRFWTTIRPSPTWGKSFVKAHVTRSSGSPLDIEICAQDVTQTFSASVGILVDCAQRWRSLIIQDDVYDSVLSILLKHMRHSVFPSLTHVSVQCVPSYLRGSFTRFYSERCPHLQHLDLGTGFIPSLDSMASPGLTSLAFGFGKGDPSPILQHISLQKLTTLSLSGFCGHVILDQNSLHLPLLKSFICKLSCAKMLIRAIVAPDLTHFTYRSRDREWDYGTESVYSSFPAVRHVDLDRDMMISVLQRGNISNPGYWPNLEREEKHATAKVAGQVYVGIISTLYEALHKRCILEWENVRLRSHIVFSGIADESPWFEVPMVHPGFIDHIGKAFVTWRVRSNAKVPCRCVYGDYNGSEDSFDESDVQDDDY</sequence>
<dbReference type="STRING" id="1036808.A0A0C3DF51"/>
<dbReference type="InterPro" id="IPR032675">
    <property type="entry name" value="LRR_dom_sf"/>
</dbReference>
<proteinExistence type="predicted"/>
<dbReference type="SUPFAM" id="SSF52047">
    <property type="entry name" value="RNI-like"/>
    <property type="match status" value="1"/>
</dbReference>
<keyword evidence="2" id="KW-1185">Reference proteome</keyword>
<name>A0A0C3DF51_9AGAM</name>
<evidence type="ECO:0000313" key="1">
    <source>
        <dbReference type="EMBL" id="KIM59340.1"/>
    </source>
</evidence>
<reference evidence="2" key="2">
    <citation type="submission" date="2015-01" db="EMBL/GenBank/DDBJ databases">
        <title>Evolutionary Origins and Diversification of the Mycorrhizal Mutualists.</title>
        <authorList>
            <consortium name="DOE Joint Genome Institute"/>
            <consortium name="Mycorrhizal Genomics Consortium"/>
            <person name="Kohler A."/>
            <person name="Kuo A."/>
            <person name="Nagy L.G."/>
            <person name="Floudas D."/>
            <person name="Copeland A."/>
            <person name="Barry K.W."/>
            <person name="Cichocki N."/>
            <person name="Veneault-Fourrey C."/>
            <person name="LaButti K."/>
            <person name="Lindquist E.A."/>
            <person name="Lipzen A."/>
            <person name="Lundell T."/>
            <person name="Morin E."/>
            <person name="Murat C."/>
            <person name="Riley R."/>
            <person name="Ohm R."/>
            <person name="Sun H."/>
            <person name="Tunlid A."/>
            <person name="Henrissat B."/>
            <person name="Grigoriev I.V."/>
            <person name="Hibbett D.S."/>
            <person name="Martin F."/>
        </authorList>
    </citation>
    <scope>NUCLEOTIDE SEQUENCE [LARGE SCALE GENOMIC DNA]</scope>
    <source>
        <strain evidence="2">Foug A</strain>
    </source>
</reference>